<dbReference type="InterPro" id="IPR029063">
    <property type="entry name" value="SAM-dependent_MTases_sf"/>
</dbReference>
<dbReference type="EMBL" id="JBIRWE010000001">
    <property type="protein sequence ID" value="MFI1963161.1"/>
    <property type="molecule type" value="Genomic_DNA"/>
</dbReference>
<comment type="caution">
    <text evidence="7">The sequence shown here is derived from an EMBL/GenBank/DDBJ whole genome shotgun (WGS) entry which is preliminary data.</text>
</comment>
<evidence type="ECO:0000256" key="6">
    <source>
        <dbReference type="SAM" id="MobiDB-lite"/>
    </source>
</evidence>
<dbReference type="GO" id="GO:0032259">
    <property type="term" value="P:methylation"/>
    <property type="evidence" value="ECO:0007669"/>
    <property type="project" value="UniProtKB-KW"/>
</dbReference>
<feature type="region of interest" description="Disordered" evidence="6">
    <location>
        <begin position="276"/>
        <end position="313"/>
    </location>
</feature>
<evidence type="ECO:0000256" key="3">
    <source>
        <dbReference type="ARBA" id="ARBA00022679"/>
    </source>
</evidence>
<dbReference type="EC" id="2.1.1.-" evidence="7"/>
<evidence type="ECO:0000256" key="4">
    <source>
        <dbReference type="ARBA" id="ARBA00022691"/>
    </source>
</evidence>
<reference evidence="7 8" key="1">
    <citation type="submission" date="2024-10" db="EMBL/GenBank/DDBJ databases">
        <title>The Natural Products Discovery Center: Release of the First 8490 Sequenced Strains for Exploring Actinobacteria Biosynthetic Diversity.</title>
        <authorList>
            <person name="Kalkreuter E."/>
            <person name="Kautsar S.A."/>
            <person name="Yang D."/>
            <person name="Bader C.D."/>
            <person name="Teijaro C.N."/>
            <person name="Fluegel L."/>
            <person name="Davis C.M."/>
            <person name="Simpson J.R."/>
            <person name="Lauterbach L."/>
            <person name="Steele A.D."/>
            <person name="Gui C."/>
            <person name="Meng S."/>
            <person name="Li G."/>
            <person name="Viehrig K."/>
            <person name="Ye F."/>
            <person name="Su P."/>
            <person name="Kiefer A.F."/>
            <person name="Nichols A."/>
            <person name="Cepeda A.J."/>
            <person name="Yan W."/>
            <person name="Fan B."/>
            <person name="Jiang Y."/>
            <person name="Adhikari A."/>
            <person name="Zheng C.-J."/>
            <person name="Schuster L."/>
            <person name="Cowan T.M."/>
            <person name="Smanski M.J."/>
            <person name="Chevrette M.G."/>
            <person name="De Carvalho L.P.S."/>
            <person name="Shen B."/>
        </authorList>
    </citation>
    <scope>NUCLEOTIDE SEQUENCE [LARGE SCALE GENOMIC DNA]</scope>
    <source>
        <strain evidence="7 8">NPDC020327</strain>
    </source>
</reference>
<dbReference type="Pfam" id="PF02353">
    <property type="entry name" value="CMAS"/>
    <property type="match status" value="1"/>
</dbReference>
<evidence type="ECO:0000256" key="2">
    <source>
        <dbReference type="ARBA" id="ARBA00022603"/>
    </source>
</evidence>
<accession>A0ABW7UKG3</accession>
<dbReference type="Proteomes" id="UP001611548">
    <property type="component" value="Unassembled WGS sequence"/>
</dbReference>
<dbReference type="SUPFAM" id="SSF53335">
    <property type="entry name" value="S-adenosyl-L-methionine-dependent methyltransferases"/>
    <property type="match status" value="1"/>
</dbReference>
<dbReference type="RefSeq" id="WP_398717979.1">
    <property type="nucleotide sequence ID" value="NZ_JBIRWE010000001.1"/>
</dbReference>
<keyword evidence="8" id="KW-1185">Reference proteome</keyword>
<comment type="similarity">
    <text evidence="1">Belongs to the CFA/CMAS family.</text>
</comment>
<dbReference type="InterPro" id="IPR050723">
    <property type="entry name" value="CFA/CMAS"/>
</dbReference>
<protein>
    <submittedName>
        <fullName evidence="7">SAM-dependent methyltransferase</fullName>
        <ecNumber evidence="7">2.1.1.-</ecNumber>
    </submittedName>
</protein>
<evidence type="ECO:0000256" key="5">
    <source>
        <dbReference type="ARBA" id="ARBA00023098"/>
    </source>
</evidence>
<dbReference type="PANTHER" id="PTHR43667:SF1">
    <property type="entry name" value="CYCLOPROPANE-FATTY-ACYL-PHOSPHOLIPID SYNTHASE"/>
    <property type="match status" value="1"/>
</dbReference>
<dbReference type="GO" id="GO:0008168">
    <property type="term" value="F:methyltransferase activity"/>
    <property type="evidence" value="ECO:0007669"/>
    <property type="project" value="UniProtKB-KW"/>
</dbReference>
<keyword evidence="2 7" id="KW-0489">Methyltransferase</keyword>
<organism evidence="7 8">
    <name type="scientific">Streptomyces pathocidini</name>
    <dbReference type="NCBI Taxonomy" id="1650571"/>
    <lineage>
        <taxon>Bacteria</taxon>
        <taxon>Bacillati</taxon>
        <taxon>Actinomycetota</taxon>
        <taxon>Actinomycetes</taxon>
        <taxon>Kitasatosporales</taxon>
        <taxon>Streptomycetaceae</taxon>
        <taxon>Streptomyces</taxon>
    </lineage>
</organism>
<evidence type="ECO:0000313" key="8">
    <source>
        <dbReference type="Proteomes" id="UP001611548"/>
    </source>
</evidence>
<keyword evidence="4" id="KW-0949">S-adenosyl-L-methionine</keyword>
<keyword evidence="5" id="KW-0443">Lipid metabolism</keyword>
<keyword evidence="3 7" id="KW-0808">Transferase</keyword>
<name>A0ABW7UKG3_9ACTN</name>
<sequence>MTTTNRHYEQPAEAFAAFLDRRMKYTCGLYGPGVGSLDEAQEAKLRMIASLLGVRGGERVLDIGCGWGALTLFLAQEYDCHVTAVTPSAEQQRFVARRASETGVADRVRVVPGTFETAGLAGPRFDAAAMVGVLEHLPEHREPLRKVHRLLRKDASFYLSASCYRSRAARREYERRPRSLHAVELYGFTAMNALSQLVEEVEDAGFSLTALTDLTAHYDRTMRDWQRRIAAGRAAMDAAAPGFADGIGHYFEAARASWGYTAKHYALAATRSRLGATRVPGNGDVLENSAVPESAEVPAEDGDRASDTRLTGV</sequence>
<dbReference type="CDD" id="cd02440">
    <property type="entry name" value="AdoMet_MTases"/>
    <property type="match status" value="1"/>
</dbReference>
<evidence type="ECO:0000313" key="7">
    <source>
        <dbReference type="EMBL" id="MFI1963161.1"/>
    </source>
</evidence>
<proteinExistence type="inferred from homology"/>
<dbReference type="PANTHER" id="PTHR43667">
    <property type="entry name" value="CYCLOPROPANE-FATTY-ACYL-PHOSPHOLIPID SYNTHASE"/>
    <property type="match status" value="1"/>
</dbReference>
<evidence type="ECO:0000256" key="1">
    <source>
        <dbReference type="ARBA" id="ARBA00010815"/>
    </source>
</evidence>
<gene>
    <name evidence="7" type="ORF">ACH429_03310</name>
</gene>
<dbReference type="Gene3D" id="3.40.50.150">
    <property type="entry name" value="Vaccinia Virus protein VP39"/>
    <property type="match status" value="1"/>
</dbReference>